<comment type="caution">
    <text evidence="3">The sequence shown here is derived from an EMBL/GenBank/DDBJ whole genome shotgun (WGS) entry which is preliminary data.</text>
</comment>
<evidence type="ECO:0000259" key="2">
    <source>
        <dbReference type="Pfam" id="PF22494"/>
    </source>
</evidence>
<dbReference type="Pfam" id="PF22494">
    <property type="entry name" value="choice_anch_I"/>
    <property type="match status" value="1"/>
</dbReference>
<accession>A0ABP9LWX9</accession>
<organism evidence="3 4">
    <name type="scientific">Microbacterium yannicii</name>
    <dbReference type="NCBI Taxonomy" id="671622"/>
    <lineage>
        <taxon>Bacteria</taxon>
        <taxon>Bacillati</taxon>
        <taxon>Actinomycetota</taxon>
        <taxon>Actinomycetes</taxon>
        <taxon>Micrococcales</taxon>
        <taxon>Microbacteriaceae</taxon>
        <taxon>Microbacterium</taxon>
    </lineage>
</organism>
<dbReference type="InterPro" id="IPR015943">
    <property type="entry name" value="WD40/YVTN_repeat-like_dom_sf"/>
</dbReference>
<dbReference type="EMBL" id="BAABKZ010000001">
    <property type="protein sequence ID" value="GAA5087158.1"/>
    <property type="molecule type" value="Genomic_DNA"/>
</dbReference>
<gene>
    <name evidence="3" type="ORF">GCM10025760_07860</name>
</gene>
<dbReference type="Gene3D" id="2.130.10.10">
    <property type="entry name" value="YVTN repeat-like/Quinoprotein amine dehydrogenase"/>
    <property type="match status" value="1"/>
</dbReference>
<dbReference type="SUPFAM" id="SSF51004">
    <property type="entry name" value="C-terminal (heme d1) domain of cytochrome cd1-nitrite reductase"/>
    <property type="match status" value="1"/>
</dbReference>
<keyword evidence="4" id="KW-1185">Reference proteome</keyword>
<dbReference type="PANTHER" id="PTHR46928">
    <property type="entry name" value="MESENCHYME-SPECIFIC CELL SURFACE GLYCOPROTEIN"/>
    <property type="match status" value="1"/>
</dbReference>
<sequence>MAAACAVAFTPLAAASAAVVPDPITFSADDAALSLAPIGTYETGAFDQSAAEIVAAYGDRLFVVNALAGSVSVLDYSDPAAITEEFALSSPGVANSVAVRADGLGVVAVESTTKTDAGHLLFFDARATDAASAVLGTVQVGALPDMVTIVPDGKYALIANEGEPADDFSVDPEGSVSVVKLPKRIAAPTQKDVKTADFHAYEVGGGKTLPQDVRVFGPQPHGDDHPVSRNLEPEYIAVDGNNAYVALQEANAIAVVQIPSARVTDILPLGAKDLGLAENALDPSDKDKAFALRSYPGLKGLFMPDGIQSYTAGGKTYLVTANEGDAREWGEYSEVSRVKDLAKNGRGAVCATSPLAASLGDAALGRLNVTIEDGFDAAAGCYSELYAFGGRSFSIWSTDGTLVFDSGSQFEQLTAAAIPSFVNSNHTASNFEGRSDDKGPEPEGVAIGKVQGRTYAFIGFERVGGVAVFDVTDPAASRFVTYVNNRDFSVSVEDGGDLAAAGDLGPEGVAFIPAAASATGTPLLAVGNEVSGTTTLFEITALVD</sequence>
<evidence type="ECO:0000256" key="1">
    <source>
        <dbReference type="SAM" id="SignalP"/>
    </source>
</evidence>
<evidence type="ECO:0000313" key="4">
    <source>
        <dbReference type="Proteomes" id="UP001501407"/>
    </source>
</evidence>
<dbReference type="Proteomes" id="UP001501407">
    <property type="component" value="Unassembled WGS sequence"/>
</dbReference>
<feature type="domain" description="Choice-of-anchor I" evidence="2">
    <location>
        <begin position="49"/>
        <end position="539"/>
    </location>
</feature>
<keyword evidence="1" id="KW-0732">Signal</keyword>
<reference evidence="4" key="1">
    <citation type="journal article" date="2019" name="Int. J. Syst. Evol. Microbiol.">
        <title>The Global Catalogue of Microorganisms (GCM) 10K type strain sequencing project: providing services to taxonomists for standard genome sequencing and annotation.</title>
        <authorList>
            <consortium name="The Broad Institute Genomics Platform"/>
            <consortium name="The Broad Institute Genome Sequencing Center for Infectious Disease"/>
            <person name="Wu L."/>
            <person name="Ma J."/>
        </authorList>
    </citation>
    <scope>NUCLEOTIDE SEQUENCE [LARGE SCALE GENOMIC DNA]</scope>
    <source>
        <strain evidence="4">JCM 18959</strain>
    </source>
</reference>
<dbReference type="InterPro" id="IPR052956">
    <property type="entry name" value="Mesenchyme-surface_protein"/>
</dbReference>
<name>A0ABP9LWX9_9MICO</name>
<dbReference type="InterPro" id="IPR055188">
    <property type="entry name" value="Choice_anch_I"/>
</dbReference>
<proteinExistence type="predicted"/>
<protein>
    <submittedName>
        <fullName evidence="3">Choice-of-anchor I family protein</fullName>
    </submittedName>
</protein>
<evidence type="ECO:0000313" key="3">
    <source>
        <dbReference type="EMBL" id="GAA5087158.1"/>
    </source>
</evidence>
<dbReference type="InterPro" id="IPR011048">
    <property type="entry name" value="Haem_d1_sf"/>
</dbReference>
<feature type="signal peptide" evidence="1">
    <location>
        <begin position="1"/>
        <end position="17"/>
    </location>
</feature>
<dbReference type="PANTHER" id="PTHR46928:SF1">
    <property type="entry name" value="MESENCHYME-SPECIFIC CELL SURFACE GLYCOPROTEIN"/>
    <property type="match status" value="1"/>
</dbReference>
<dbReference type="NCBIfam" id="NF038117">
    <property type="entry name" value="choice_anch_I"/>
    <property type="match status" value="1"/>
</dbReference>
<feature type="chain" id="PRO_5045437563" evidence="1">
    <location>
        <begin position="18"/>
        <end position="544"/>
    </location>
</feature>